<proteinExistence type="predicted"/>
<dbReference type="Proteomes" id="UP000005938">
    <property type="component" value="Unassembled WGS sequence"/>
</dbReference>
<dbReference type="EMBL" id="AJJU01000004">
    <property type="protein sequence ID" value="EID75765.1"/>
    <property type="molecule type" value="Genomic_DNA"/>
</dbReference>
<organism evidence="1 2">
    <name type="scientific">Imtechella halotolerans K1</name>
    <dbReference type="NCBI Taxonomy" id="946077"/>
    <lineage>
        <taxon>Bacteria</taxon>
        <taxon>Pseudomonadati</taxon>
        <taxon>Bacteroidota</taxon>
        <taxon>Flavobacteriia</taxon>
        <taxon>Flavobacteriales</taxon>
        <taxon>Flavobacteriaceae</taxon>
        <taxon>Imtechella</taxon>
    </lineage>
</organism>
<protein>
    <submittedName>
        <fullName evidence="1">Uncharacterized protein</fullName>
    </submittedName>
</protein>
<dbReference type="RefSeq" id="WP_008238483.1">
    <property type="nucleotide sequence ID" value="NZ_AJJU01000004.1"/>
</dbReference>
<sequence>MNFENMKKDPKYGIITIKYAITNAMDTDEIIFQKKIDSIIALDNIPSAIARFTALEDSLTERREENNNYSFKGLWNTLKAYSKRCKRSYYSMLKV</sequence>
<evidence type="ECO:0000313" key="1">
    <source>
        <dbReference type="EMBL" id="EID75765.1"/>
    </source>
</evidence>
<accession>I0WH99</accession>
<dbReference type="AlphaFoldDB" id="I0WH99"/>
<evidence type="ECO:0000313" key="2">
    <source>
        <dbReference type="Proteomes" id="UP000005938"/>
    </source>
</evidence>
<gene>
    <name evidence="1" type="ORF">W5A_06108</name>
</gene>
<keyword evidence="2" id="KW-1185">Reference proteome</keyword>
<reference evidence="1 2" key="1">
    <citation type="journal article" date="2012" name="J. Bacteriol.">
        <title>Genome Sequence of the Halotolerant Bacterium Imtechella halotolerans K1T.</title>
        <authorList>
            <person name="Kumar S."/>
            <person name="Vikram S."/>
            <person name="Subramanian S."/>
            <person name="Raghava G.P."/>
            <person name="Pinnaka A.K."/>
        </authorList>
    </citation>
    <scope>NUCLEOTIDE SEQUENCE [LARGE SCALE GENOMIC DNA]</scope>
    <source>
        <strain evidence="1 2">K1</strain>
    </source>
</reference>
<comment type="caution">
    <text evidence="1">The sequence shown here is derived from an EMBL/GenBank/DDBJ whole genome shotgun (WGS) entry which is preliminary data.</text>
</comment>
<name>I0WH99_9FLAO</name>